<dbReference type="Pfam" id="PF00886">
    <property type="entry name" value="Ribosomal_S16"/>
    <property type="match status" value="1"/>
</dbReference>
<keyword evidence="2 3" id="KW-0687">Ribonucleoprotein</keyword>
<reference evidence="4 5" key="1">
    <citation type="submission" date="2020-08" db="EMBL/GenBank/DDBJ databases">
        <title>Genome public.</title>
        <authorList>
            <person name="Liu C."/>
            <person name="Sun Q."/>
        </authorList>
    </citation>
    <scope>NUCLEOTIDE SEQUENCE [LARGE SCALE GENOMIC DNA]</scope>
    <source>
        <strain evidence="4 5">M2</strain>
    </source>
</reference>
<dbReference type="PANTHER" id="PTHR12919:SF20">
    <property type="entry name" value="SMALL RIBOSOMAL SUBUNIT PROTEIN BS16M"/>
    <property type="match status" value="1"/>
</dbReference>
<dbReference type="SUPFAM" id="SSF54565">
    <property type="entry name" value="Ribosomal protein S16"/>
    <property type="match status" value="1"/>
</dbReference>
<proteinExistence type="inferred from homology"/>
<dbReference type="InterPro" id="IPR000307">
    <property type="entry name" value="Ribosomal_bS16"/>
</dbReference>
<protein>
    <recommendedName>
        <fullName evidence="3">Small ribosomal subunit protein bS16</fullName>
    </recommendedName>
</protein>
<evidence type="ECO:0000256" key="1">
    <source>
        <dbReference type="ARBA" id="ARBA00022980"/>
    </source>
</evidence>
<name>A0ABR7GQL2_9FIRM</name>
<evidence type="ECO:0000313" key="4">
    <source>
        <dbReference type="EMBL" id="MBC5696595.1"/>
    </source>
</evidence>
<dbReference type="EMBL" id="JACOPK010000012">
    <property type="protein sequence ID" value="MBC5696595.1"/>
    <property type="molecule type" value="Genomic_DNA"/>
</dbReference>
<dbReference type="RefSeq" id="WP_118686795.1">
    <property type="nucleotide sequence ID" value="NZ_JACOPK010000012.1"/>
</dbReference>
<dbReference type="NCBIfam" id="TIGR00002">
    <property type="entry name" value="S16"/>
    <property type="match status" value="1"/>
</dbReference>
<dbReference type="Proteomes" id="UP000641741">
    <property type="component" value="Unassembled WGS sequence"/>
</dbReference>
<gene>
    <name evidence="3 4" type="primary">rpsP</name>
    <name evidence="4" type="ORF">H8S02_11700</name>
</gene>
<keyword evidence="1 3" id="KW-0689">Ribosomal protein</keyword>
<dbReference type="GO" id="GO:0005840">
    <property type="term" value="C:ribosome"/>
    <property type="evidence" value="ECO:0007669"/>
    <property type="project" value="UniProtKB-KW"/>
</dbReference>
<dbReference type="InterPro" id="IPR023803">
    <property type="entry name" value="Ribosomal_bS16_dom_sf"/>
</dbReference>
<organism evidence="4 5">
    <name type="scientific">Agathobaculum hominis</name>
    <dbReference type="NCBI Taxonomy" id="2763014"/>
    <lineage>
        <taxon>Bacteria</taxon>
        <taxon>Bacillati</taxon>
        <taxon>Bacillota</taxon>
        <taxon>Clostridia</taxon>
        <taxon>Eubacteriales</taxon>
        <taxon>Butyricicoccaceae</taxon>
        <taxon>Agathobaculum</taxon>
    </lineage>
</organism>
<dbReference type="PANTHER" id="PTHR12919">
    <property type="entry name" value="30S RIBOSOMAL PROTEIN S16"/>
    <property type="match status" value="1"/>
</dbReference>
<evidence type="ECO:0000256" key="3">
    <source>
        <dbReference type="HAMAP-Rule" id="MF_00385"/>
    </source>
</evidence>
<comment type="caution">
    <text evidence="4">The sequence shown here is derived from an EMBL/GenBank/DDBJ whole genome shotgun (WGS) entry which is preliminary data.</text>
</comment>
<dbReference type="HAMAP" id="MF_00385">
    <property type="entry name" value="Ribosomal_bS16"/>
    <property type="match status" value="1"/>
</dbReference>
<evidence type="ECO:0000313" key="5">
    <source>
        <dbReference type="Proteomes" id="UP000641741"/>
    </source>
</evidence>
<comment type="similarity">
    <text evidence="3">Belongs to the bacterial ribosomal protein bS16 family.</text>
</comment>
<dbReference type="Gene3D" id="3.30.1320.10">
    <property type="match status" value="1"/>
</dbReference>
<keyword evidence="5" id="KW-1185">Reference proteome</keyword>
<evidence type="ECO:0000256" key="2">
    <source>
        <dbReference type="ARBA" id="ARBA00023274"/>
    </source>
</evidence>
<sequence>MVKIRLRRMGAKKAPFYRIVVADSRYPRDGRFIEEIGTYNPLTNPSTVNVDADRAQEWIKKGAQPTDTVRGILKKAGVLN</sequence>
<accession>A0ABR7GQL2</accession>